<feature type="chain" id="PRO_5045915012" evidence="1">
    <location>
        <begin position="25"/>
        <end position="175"/>
    </location>
</feature>
<evidence type="ECO:0000313" key="3">
    <source>
        <dbReference type="EMBL" id="MCB2376694.1"/>
    </source>
</evidence>
<dbReference type="Pfam" id="PF00581">
    <property type="entry name" value="Rhodanese"/>
    <property type="match status" value="1"/>
</dbReference>
<dbReference type="SMART" id="SM00450">
    <property type="entry name" value="RHOD"/>
    <property type="match status" value="1"/>
</dbReference>
<dbReference type="PANTHER" id="PTHR43031">
    <property type="entry name" value="FAD-DEPENDENT OXIDOREDUCTASE"/>
    <property type="match status" value="1"/>
</dbReference>
<dbReference type="InterPro" id="IPR001763">
    <property type="entry name" value="Rhodanese-like_dom"/>
</dbReference>
<dbReference type="PROSITE" id="PS51257">
    <property type="entry name" value="PROKAR_LIPOPROTEIN"/>
    <property type="match status" value="1"/>
</dbReference>
<dbReference type="SUPFAM" id="SSF52821">
    <property type="entry name" value="Rhodanese/Cell cycle control phosphatase"/>
    <property type="match status" value="1"/>
</dbReference>
<dbReference type="PANTHER" id="PTHR43031:SF16">
    <property type="entry name" value="OXIDOREDUCTASE"/>
    <property type="match status" value="1"/>
</dbReference>
<dbReference type="RefSeq" id="WP_226182880.1">
    <property type="nucleotide sequence ID" value="NZ_JAJADQ010000002.1"/>
</dbReference>
<gene>
    <name evidence="3" type="ORF">LGH70_03835</name>
</gene>
<comment type="caution">
    <text evidence="3">The sequence shown here is derived from an EMBL/GenBank/DDBJ whole genome shotgun (WGS) entry which is preliminary data.</text>
</comment>
<evidence type="ECO:0000256" key="1">
    <source>
        <dbReference type="SAM" id="SignalP"/>
    </source>
</evidence>
<dbReference type="InterPro" id="IPR036873">
    <property type="entry name" value="Rhodanese-like_dom_sf"/>
</dbReference>
<keyword evidence="1" id="KW-0732">Signal</keyword>
<sequence>MKASIKRFAGAVWALLLSACGSNAQSGDNPAYDQLLRTLYRNTVPVIWPAALAQQLRVNPDSVLLLDTRTPAEYAVSHLRGARFVDFDHYEKATFASVPRTRRVVVYCSVGYRSEKVGERLKALGFTRVQNLYGGIFQWVNQGLPVYNAQGPTQNIHPYSALWGPWLSRGNKVYQ</sequence>
<protein>
    <submittedName>
        <fullName evidence="3">Rhodanese-like domain-containing protein</fullName>
    </submittedName>
</protein>
<dbReference type="NCBIfam" id="NF045521">
    <property type="entry name" value="rhoda_near_glyco"/>
    <property type="match status" value="1"/>
</dbReference>
<reference evidence="3" key="1">
    <citation type="submission" date="2021-10" db="EMBL/GenBank/DDBJ databases">
        <authorList>
            <person name="Dean J.D."/>
            <person name="Kim M.K."/>
            <person name="Newey C.N."/>
            <person name="Stoker T.S."/>
            <person name="Thompson D.W."/>
            <person name="Grose J.H."/>
        </authorList>
    </citation>
    <scope>NUCLEOTIDE SEQUENCE</scope>
    <source>
        <strain evidence="3">BT635</strain>
    </source>
</reference>
<dbReference type="Gene3D" id="3.40.250.10">
    <property type="entry name" value="Rhodanese-like domain"/>
    <property type="match status" value="1"/>
</dbReference>
<feature type="domain" description="Rhodanese" evidence="2">
    <location>
        <begin position="59"/>
        <end position="148"/>
    </location>
</feature>
<evidence type="ECO:0000259" key="2">
    <source>
        <dbReference type="PROSITE" id="PS50206"/>
    </source>
</evidence>
<accession>A0ABS8A8Z3</accession>
<organism evidence="3 4">
    <name type="scientific">Hymenobacter nitidus</name>
    <dbReference type="NCBI Taxonomy" id="2880929"/>
    <lineage>
        <taxon>Bacteria</taxon>
        <taxon>Pseudomonadati</taxon>
        <taxon>Bacteroidota</taxon>
        <taxon>Cytophagia</taxon>
        <taxon>Cytophagales</taxon>
        <taxon>Hymenobacteraceae</taxon>
        <taxon>Hymenobacter</taxon>
    </lineage>
</organism>
<keyword evidence="4" id="KW-1185">Reference proteome</keyword>
<proteinExistence type="predicted"/>
<dbReference type="InterPro" id="IPR050229">
    <property type="entry name" value="GlpE_sulfurtransferase"/>
</dbReference>
<dbReference type="Proteomes" id="UP001165297">
    <property type="component" value="Unassembled WGS sequence"/>
</dbReference>
<feature type="signal peptide" evidence="1">
    <location>
        <begin position="1"/>
        <end position="24"/>
    </location>
</feature>
<dbReference type="PROSITE" id="PS50206">
    <property type="entry name" value="RHODANESE_3"/>
    <property type="match status" value="1"/>
</dbReference>
<dbReference type="CDD" id="cd00158">
    <property type="entry name" value="RHOD"/>
    <property type="match status" value="1"/>
</dbReference>
<evidence type="ECO:0000313" key="4">
    <source>
        <dbReference type="Proteomes" id="UP001165297"/>
    </source>
</evidence>
<dbReference type="EMBL" id="JAJADQ010000002">
    <property type="protein sequence ID" value="MCB2376694.1"/>
    <property type="molecule type" value="Genomic_DNA"/>
</dbReference>
<name>A0ABS8A8Z3_9BACT</name>